<dbReference type="InterPro" id="IPR029063">
    <property type="entry name" value="SAM-dependent_MTases_sf"/>
</dbReference>
<keyword evidence="8" id="KW-0808">Transferase</keyword>
<evidence type="ECO:0000256" key="1">
    <source>
        <dbReference type="ARBA" id="ARBA00004408"/>
    </source>
</evidence>
<evidence type="ECO:0000256" key="7">
    <source>
        <dbReference type="ARBA" id="ARBA00022603"/>
    </source>
</evidence>
<evidence type="ECO:0000256" key="21">
    <source>
        <dbReference type="ARBA" id="ARBA00079339"/>
    </source>
</evidence>
<evidence type="ECO:0000256" key="22">
    <source>
        <dbReference type="ARBA" id="ARBA00081504"/>
    </source>
</evidence>
<evidence type="ECO:0000256" key="18">
    <source>
        <dbReference type="ARBA" id="ARBA00049790"/>
    </source>
</evidence>
<dbReference type="AlphaFoldDB" id="A0A0G4IS88"/>
<keyword evidence="10" id="KW-0805">Transcription regulation</keyword>
<dbReference type="EMBL" id="CDSF01000082">
    <property type="protein sequence ID" value="CEO98087.1"/>
    <property type="molecule type" value="Genomic_DNA"/>
</dbReference>
<evidence type="ECO:0000256" key="19">
    <source>
        <dbReference type="ARBA" id="ARBA00057179"/>
    </source>
</evidence>
<comment type="similarity">
    <text evidence="13">Belongs to the methyltransferase superfamily. Trimethylguanosine synthase family.</text>
</comment>
<keyword evidence="11" id="KW-0804">Transcription</keyword>
<evidence type="ECO:0000313" key="25">
    <source>
        <dbReference type="Proteomes" id="UP000039324"/>
    </source>
</evidence>
<protein>
    <recommendedName>
        <fullName evidence="4">Trimethylguanosine synthase</fullName>
    </recommendedName>
    <alternativeName>
        <fullName evidence="18">Cap-specific guanine-N(2) methyltransferase</fullName>
    </alternativeName>
    <alternativeName>
        <fullName evidence="21">Nuclear receptor coactivator 6-interacting protein</fullName>
    </alternativeName>
    <alternativeName>
        <fullName evidence="22">PRIP-interacting protein with methyltransferase motif</fullName>
    </alternativeName>
</protein>
<evidence type="ECO:0000256" key="3">
    <source>
        <dbReference type="ARBA" id="ARBA00004604"/>
    </source>
</evidence>
<dbReference type="Gene3D" id="3.40.50.150">
    <property type="entry name" value="Vaccinia Virus protein VP39"/>
    <property type="match status" value="1"/>
</dbReference>
<feature type="region of interest" description="Disordered" evidence="23">
    <location>
        <begin position="1"/>
        <end position="22"/>
    </location>
</feature>
<evidence type="ECO:0000256" key="15">
    <source>
        <dbReference type="ARBA" id="ARBA00048740"/>
    </source>
</evidence>
<evidence type="ECO:0000256" key="20">
    <source>
        <dbReference type="ARBA" id="ARBA00064494"/>
    </source>
</evidence>
<name>A0A0G4IS88_PLABS</name>
<comment type="catalytic activity">
    <reaction evidence="15">
        <text>a 5'-end (N(7)-methyl 5'-triphosphoguanosine)-ribonucleoside in snoRNA + S-adenosyl-L-methionine = a 5'-end (N(2),N(7)-dimethyl 5'-triphosphoguanosine)-ribonucleoside in snoRNA + S-adenosyl-L-homocysteine + H(+)</text>
        <dbReference type="Rhea" id="RHEA:78475"/>
        <dbReference type="Rhea" id="RHEA-COMP:19086"/>
        <dbReference type="Rhea" id="RHEA-COMP:19088"/>
        <dbReference type="ChEBI" id="CHEBI:15378"/>
        <dbReference type="ChEBI" id="CHEBI:57856"/>
        <dbReference type="ChEBI" id="CHEBI:59789"/>
        <dbReference type="ChEBI" id="CHEBI:156461"/>
        <dbReference type="ChEBI" id="CHEBI:172880"/>
    </reaction>
    <physiologicalReaction direction="left-to-right" evidence="15">
        <dbReference type="Rhea" id="RHEA:78476"/>
    </physiologicalReaction>
</comment>
<dbReference type="SUPFAM" id="SSF53335">
    <property type="entry name" value="S-adenosyl-L-methionine-dependent methyltransferases"/>
    <property type="match status" value="1"/>
</dbReference>
<comment type="catalytic activity">
    <reaction evidence="14">
        <text>a 5'-end (N(2),N(7)-dimethyl 5'-triphosphoguanosine)-ribonucleoside in snoRNA + S-adenosyl-L-methionine = a 5'-end (N(2),N(2),N(7)-trimethyl 5'-triphosphoguanosine)-ribonucleoside in snoRNA + S-adenosyl-L-homocysteine + H(+)</text>
        <dbReference type="Rhea" id="RHEA:78507"/>
        <dbReference type="Rhea" id="RHEA-COMP:19088"/>
        <dbReference type="Rhea" id="RHEA-COMP:19090"/>
        <dbReference type="ChEBI" id="CHEBI:15378"/>
        <dbReference type="ChEBI" id="CHEBI:57856"/>
        <dbReference type="ChEBI" id="CHEBI:59789"/>
        <dbReference type="ChEBI" id="CHEBI:167623"/>
        <dbReference type="ChEBI" id="CHEBI:172880"/>
    </reaction>
    <physiologicalReaction direction="left-to-right" evidence="14">
        <dbReference type="Rhea" id="RHEA:78508"/>
    </physiologicalReaction>
</comment>
<dbReference type="GO" id="GO:0005737">
    <property type="term" value="C:cytoplasm"/>
    <property type="evidence" value="ECO:0007669"/>
    <property type="project" value="UniProtKB-SubCell"/>
</dbReference>
<evidence type="ECO:0000256" key="17">
    <source>
        <dbReference type="ARBA" id="ARBA00049075"/>
    </source>
</evidence>
<keyword evidence="25" id="KW-1185">Reference proteome</keyword>
<dbReference type="PANTHER" id="PTHR14741">
    <property type="entry name" value="S-ADENOSYLMETHIONINE-DEPENDENT METHYLTRANSFERASE RELATED"/>
    <property type="match status" value="1"/>
</dbReference>
<evidence type="ECO:0000256" key="11">
    <source>
        <dbReference type="ARBA" id="ARBA00023163"/>
    </source>
</evidence>
<dbReference type="CDD" id="cd02440">
    <property type="entry name" value="AdoMet_MTases"/>
    <property type="match status" value="1"/>
</dbReference>
<dbReference type="GO" id="GO:0015030">
    <property type="term" value="C:Cajal body"/>
    <property type="evidence" value="ECO:0007669"/>
    <property type="project" value="UniProtKB-SubCell"/>
</dbReference>
<evidence type="ECO:0000256" key="8">
    <source>
        <dbReference type="ARBA" id="ARBA00022679"/>
    </source>
</evidence>
<comment type="catalytic activity">
    <reaction evidence="17">
        <text>a 5'-end (N(7)-methyl 5'-triphosphoguanosine)-ribonucleoside in snRNA + S-adenosyl-L-methionine = a 5'-end (N(2),N(7)-dimethyl 5'-triphosphoguanosine)-ribonucleoside in snRNA + S-adenosyl-L-homocysteine + H(+)</text>
        <dbReference type="Rhea" id="RHEA:78471"/>
        <dbReference type="Rhea" id="RHEA-COMP:19085"/>
        <dbReference type="Rhea" id="RHEA-COMP:19087"/>
        <dbReference type="ChEBI" id="CHEBI:15378"/>
        <dbReference type="ChEBI" id="CHEBI:57856"/>
        <dbReference type="ChEBI" id="CHEBI:59789"/>
        <dbReference type="ChEBI" id="CHEBI:156461"/>
        <dbReference type="ChEBI" id="CHEBI:172880"/>
    </reaction>
    <physiologicalReaction direction="left-to-right" evidence="17">
        <dbReference type="Rhea" id="RHEA:78472"/>
    </physiologicalReaction>
</comment>
<evidence type="ECO:0000256" key="12">
    <source>
        <dbReference type="ARBA" id="ARBA00023242"/>
    </source>
</evidence>
<comment type="subunit">
    <text evidence="20">May form homooligomers. Interacts with CREBBP/CBP, EED/WAIT1, EP300/P300, NCOA6/PRIP, PPARBP/PBP and SMN.</text>
</comment>
<dbReference type="OMA" id="ISCNIVL"/>
<keyword evidence="7" id="KW-0489">Methyltransferase</keyword>
<keyword evidence="6" id="KW-0597">Phosphoprotein</keyword>
<evidence type="ECO:0000256" key="13">
    <source>
        <dbReference type="ARBA" id="ARBA00025783"/>
    </source>
</evidence>
<comment type="function">
    <text evidence="19">Catalyzes the 2 serial methylation steps for the conversion of the 7-monomethylguanosine (m(7)G) caps of snRNAs and snoRNAs to a 2,2,7-trimethylguanosine (m(2,2,7)G) cap structure. The enzyme is specific for guanine, and N7 methylation must precede N2 methylation. Hypermethylation of the m7G cap of U snRNAs leads to their concentration in nuclear foci, their colocalization with coilin and the formation of canonical Cajal bodies (CBs). Plays a role in transcriptional regulation.</text>
</comment>
<keyword evidence="12" id="KW-0539">Nucleus</keyword>
<keyword evidence="5" id="KW-0963">Cytoplasm</keyword>
<evidence type="ECO:0000256" key="2">
    <source>
        <dbReference type="ARBA" id="ARBA00004496"/>
    </source>
</evidence>
<evidence type="ECO:0000256" key="10">
    <source>
        <dbReference type="ARBA" id="ARBA00023015"/>
    </source>
</evidence>
<comment type="subcellular location">
    <subcellularLocation>
        <location evidence="2">Cytoplasm</location>
    </subcellularLocation>
    <subcellularLocation>
        <location evidence="1">Nucleus</location>
        <location evidence="1">Cajal body</location>
    </subcellularLocation>
    <subcellularLocation>
        <location evidence="3">Nucleus</location>
        <location evidence="3">Nucleolus</location>
    </subcellularLocation>
</comment>
<dbReference type="PANTHER" id="PTHR14741:SF32">
    <property type="entry name" value="TRIMETHYLGUANOSINE SYNTHASE"/>
    <property type="match status" value="1"/>
</dbReference>
<evidence type="ECO:0000256" key="6">
    <source>
        <dbReference type="ARBA" id="ARBA00022553"/>
    </source>
</evidence>
<keyword evidence="9" id="KW-0949">S-adenosyl-L-methionine</keyword>
<evidence type="ECO:0000313" key="24">
    <source>
        <dbReference type="EMBL" id="CEO98087.1"/>
    </source>
</evidence>
<dbReference type="OrthoDB" id="194443at2759"/>
<evidence type="ECO:0000256" key="16">
    <source>
        <dbReference type="ARBA" id="ARBA00048763"/>
    </source>
</evidence>
<accession>A0A0G4IS88</accession>
<dbReference type="GO" id="GO:0071164">
    <property type="term" value="F:RNA cap trimethylguanosine synthase activity"/>
    <property type="evidence" value="ECO:0007669"/>
    <property type="project" value="TreeGrafter"/>
</dbReference>
<proteinExistence type="inferred from homology"/>
<evidence type="ECO:0000256" key="5">
    <source>
        <dbReference type="ARBA" id="ARBA00022490"/>
    </source>
</evidence>
<evidence type="ECO:0000256" key="23">
    <source>
        <dbReference type="SAM" id="MobiDB-lite"/>
    </source>
</evidence>
<dbReference type="STRING" id="37360.A0A0G4IS88"/>
<sequence>MSLDPTADLEQHRPRKRSRSSGGSAIVHWSRWFRSTLPLLSATSADECDRRTSDGHDSEQSCVLNAVGTPSGVGVISLKYWRQRRFLFSRFDEGVHLDAESFYSVTPEAIADHIAERCAAGVVIDAFCGAGGNAIAFAKVCSLVIAIDIDPNRIAIARHNAMLYGVADRIEFIVGDFLQLSRSLSGDVVFLSPPWGGPNYLEAETFDIARNMDPDGVRVFEAARRLTPNVCYFLPRNVDMAQVVALAGPDEVVEIETNYVRNAVKSVTAYYAGLAASPICIETLPHDDEQ</sequence>
<evidence type="ECO:0000256" key="4">
    <source>
        <dbReference type="ARBA" id="ARBA00018517"/>
    </source>
</evidence>
<dbReference type="Pfam" id="PF09445">
    <property type="entry name" value="Methyltransf_15"/>
    <property type="match status" value="1"/>
</dbReference>
<comment type="catalytic activity">
    <reaction evidence="16">
        <text>a 5'-end (N(2),N(7)-dimethyl 5'-triphosphoguanosine)-ribonucleoside in snRNA + S-adenosyl-L-methionine = a 5'-end (N(2),N(2),N(7)-trimethyl 5'-triphosphoguanosine)-ribonucleoside in snRNA + S-adenosyl-L-homocysteine + H(+)</text>
        <dbReference type="Rhea" id="RHEA:78479"/>
        <dbReference type="Rhea" id="RHEA-COMP:19087"/>
        <dbReference type="Rhea" id="RHEA-COMP:19089"/>
        <dbReference type="ChEBI" id="CHEBI:15378"/>
        <dbReference type="ChEBI" id="CHEBI:57856"/>
        <dbReference type="ChEBI" id="CHEBI:59789"/>
        <dbReference type="ChEBI" id="CHEBI:167623"/>
        <dbReference type="ChEBI" id="CHEBI:172880"/>
    </reaction>
    <physiologicalReaction direction="left-to-right" evidence="16">
        <dbReference type="Rhea" id="RHEA:78480"/>
    </physiologicalReaction>
</comment>
<gene>
    <name evidence="24" type="ORF">PBRA_006201</name>
</gene>
<evidence type="ECO:0000256" key="9">
    <source>
        <dbReference type="ARBA" id="ARBA00022691"/>
    </source>
</evidence>
<dbReference type="GO" id="GO:0005730">
    <property type="term" value="C:nucleolus"/>
    <property type="evidence" value="ECO:0007669"/>
    <property type="project" value="UniProtKB-SubCell"/>
</dbReference>
<dbReference type="InterPro" id="IPR019012">
    <property type="entry name" value="RNA_cap_Gua-N2-MeTrfase"/>
</dbReference>
<reference evidence="24 25" key="1">
    <citation type="submission" date="2015-02" db="EMBL/GenBank/DDBJ databases">
        <authorList>
            <person name="Chooi Y.-H."/>
        </authorList>
    </citation>
    <scope>NUCLEOTIDE SEQUENCE [LARGE SCALE GENOMIC DNA]</scope>
    <source>
        <strain evidence="24">E3</strain>
    </source>
</reference>
<evidence type="ECO:0000256" key="14">
    <source>
        <dbReference type="ARBA" id="ARBA00047418"/>
    </source>
</evidence>
<dbReference type="Proteomes" id="UP000039324">
    <property type="component" value="Unassembled WGS sequence"/>
</dbReference>
<dbReference type="FunFam" id="3.40.50.150:FF:000066">
    <property type="entry name" value="Trimethylguanosine synthase 1"/>
    <property type="match status" value="1"/>
</dbReference>
<organism evidence="24 25">
    <name type="scientific">Plasmodiophora brassicae</name>
    <name type="common">Clubroot disease agent</name>
    <dbReference type="NCBI Taxonomy" id="37360"/>
    <lineage>
        <taxon>Eukaryota</taxon>
        <taxon>Sar</taxon>
        <taxon>Rhizaria</taxon>
        <taxon>Endomyxa</taxon>
        <taxon>Phytomyxea</taxon>
        <taxon>Plasmodiophorida</taxon>
        <taxon>Plasmodiophoridae</taxon>
        <taxon>Plasmodiophora</taxon>
    </lineage>
</organism>